<dbReference type="GO" id="GO:0003676">
    <property type="term" value="F:nucleic acid binding"/>
    <property type="evidence" value="ECO:0007669"/>
    <property type="project" value="InterPro"/>
</dbReference>
<feature type="domain" description="Helicase ATP-binding" evidence="6">
    <location>
        <begin position="305"/>
        <end position="482"/>
    </location>
</feature>
<dbReference type="Pfam" id="PF00270">
    <property type="entry name" value="DEAD"/>
    <property type="match status" value="1"/>
</dbReference>
<sequence>MVHPNSNNKQQSQQQQDQNNKIKKRDFRKNRPPPTTNNDAKNKDNVVSFDDQGNQTTTKSNNYNNNNNSYNNNNRNNSYNNNRGDDYSSSYENKGGYNNNRNNNNSYNNRNNNYNNKGAATGDRFNQNKYSNQFKDNNRNNNRFSKDTRSGTSTTPSTSTSTEQQERYIPKKVYEQKTGIKVDTAVKSDKILDQINDEQVNKRVYGEDTEKVVELVPVDFTLDENKIVGGFSKFFLRGLVESEVAVTQDTEFVIEGTINDDKTFIGDSKIPIVGDGEHSVLAPEFNTYLTETNLYTPNYLQQHLWPLALTGHDLMVISPPGSGKTIGFLLPLVPHIQHRMSQKTLVAKSPVALIVLPTRELAQQVYRSAIPLKRHFGISAVPIYGGVDPKPQIELLKNTPHILIATPGRLLDFIQQDIISLKGVTVAVLDEADKILSMGFMPQLVQIRSQIRPNAHIILSSATFSAKLEQNWLSSPSIKLRIGKNELPDQSNIKQHLIYVKSSKMSQKFETRLKEIIKQGKKIIVFFNQTANLITISKLLKKSNINHSSLFGKKTQHERDLVIGYFKNNASAKLLLCTDVVGRGIHIDDLDVVFNYQLPTSLEQYCHRIGRVGRNGRQGCIAYSFVTVSNKTILPDLVQYLETNGNKVENDFKKNINLQLGLNLDIPISKNQIEREEIAKKIQTEKNERLERRKQREETESEQKMDIDKEKKEKKDEKKDEKMDDSSDSDSSSSSSSSSEEEEEDDSSDSSSSDDDSSSSDDDSSSSDDDSSSSEDESSSSSSSDDSSSESSSSDDDDDSSSD</sequence>
<dbReference type="GO" id="GO:0016787">
    <property type="term" value="F:hydrolase activity"/>
    <property type="evidence" value="ECO:0007669"/>
    <property type="project" value="UniProtKB-KW"/>
</dbReference>
<feature type="region of interest" description="Disordered" evidence="5">
    <location>
        <begin position="688"/>
        <end position="803"/>
    </location>
</feature>
<dbReference type="SUPFAM" id="SSF52540">
    <property type="entry name" value="P-loop containing nucleoside triphosphate hydrolases"/>
    <property type="match status" value="1"/>
</dbReference>
<dbReference type="GO" id="GO:0005829">
    <property type="term" value="C:cytosol"/>
    <property type="evidence" value="ECO:0007669"/>
    <property type="project" value="TreeGrafter"/>
</dbReference>
<keyword evidence="3 8" id="KW-0347">Helicase</keyword>
<dbReference type="GO" id="GO:0003724">
    <property type="term" value="F:RNA helicase activity"/>
    <property type="evidence" value="ECO:0007669"/>
    <property type="project" value="TreeGrafter"/>
</dbReference>
<feature type="compositionally biased region" description="Basic and acidic residues" evidence="5">
    <location>
        <begin position="688"/>
        <end position="725"/>
    </location>
</feature>
<dbReference type="PROSITE" id="PS00039">
    <property type="entry name" value="DEAD_ATP_HELICASE"/>
    <property type="match status" value="1"/>
</dbReference>
<keyword evidence="9" id="KW-1185">Reference proteome</keyword>
<dbReference type="RefSeq" id="XP_004350792.1">
    <property type="nucleotide sequence ID" value="XM_004350741.1"/>
</dbReference>
<feature type="compositionally biased region" description="Low complexity" evidence="5">
    <location>
        <begin position="1"/>
        <end position="19"/>
    </location>
</feature>
<dbReference type="InterPro" id="IPR027417">
    <property type="entry name" value="P-loop_NTPase"/>
</dbReference>
<dbReference type="InterPro" id="IPR044742">
    <property type="entry name" value="DEAD/DEAH_RhlB"/>
</dbReference>
<dbReference type="PROSITE" id="PS51194">
    <property type="entry name" value="HELICASE_CTER"/>
    <property type="match status" value="1"/>
</dbReference>
<dbReference type="GeneID" id="14866329"/>
<dbReference type="GO" id="GO:0005524">
    <property type="term" value="F:ATP binding"/>
    <property type="evidence" value="ECO:0007669"/>
    <property type="project" value="UniProtKB-KW"/>
</dbReference>
<dbReference type="InterPro" id="IPR000629">
    <property type="entry name" value="RNA-helicase_DEAD-box_CS"/>
</dbReference>
<dbReference type="PANTHER" id="PTHR47959:SF13">
    <property type="entry name" value="ATP-DEPENDENT RNA HELICASE RHLE"/>
    <property type="match status" value="1"/>
</dbReference>
<feature type="compositionally biased region" description="Low complexity" evidence="5">
    <location>
        <begin position="729"/>
        <end position="738"/>
    </location>
</feature>
<dbReference type="KEGG" id="dfa:DFA_11847"/>
<feature type="region of interest" description="Disordered" evidence="5">
    <location>
        <begin position="1"/>
        <end position="168"/>
    </location>
</feature>
<feature type="compositionally biased region" description="Low complexity" evidence="5">
    <location>
        <begin position="131"/>
        <end position="143"/>
    </location>
</feature>
<dbReference type="InterPro" id="IPR001650">
    <property type="entry name" value="Helicase_C-like"/>
</dbReference>
<evidence type="ECO:0000259" key="6">
    <source>
        <dbReference type="PROSITE" id="PS51192"/>
    </source>
</evidence>
<dbReference type="AlphaFoldDB" id="F4QED7"/>
<dbReference type="PROSITE" id="PS51192">
    <property type="entry name" value="HELICASE_ATP_BIND_1"/>
    <property type="match status" value="1"/>
</dbReference>
<protein>
    <submittedName>
        <fullName evidence="8">RNA helicase</fullName>
    </submittedName>
</protein>
<dbReference type="Gene3D" id="3.40.50.300">
    <property type="entry name" value="P-loop containing nucleotide triphosphate hydrolases"/>
    <property type="match status" value="2"/>
</dbReference>
<organism evidence="8 9">
    <name type="scientific">Cavenderia fasciculata</name>
    <name type="common">Slime mold</name>
    <name type="synonym">Dictyostelium fasciculatum</name>
    <dbReference type="NCBI Taxonomy" id="261658"/>
    <lineage>
        <taxon>Eukaryota</taxon>
        <taxon>Amoebozoa</taxon>
        <taxon>Evosea</taxon>
        <taxon>Eumycetozoa</taxon>
        <taxon>Dictyostelia</taxon>
        <taxon>Acytosteliales</taxon>
        <taxon>Cavenderiaceae</taxon>
        <taxon>Cavenderia</taxon>
    </lineage>
</organism>
<keyword evidence="2" id="KW-0378">Hydrolase</keyword>
<feature type="compositionally biased region" description="Acidic residues" evidence="5">
    <location>
        <begin position="739"/>
        <end position="778"/>
    </location>
</feature>
<keyword evidence="1" id="KW-0547">Nucleotide-binding</keyword>
<evidence type="ECO:0000256" key="2">
    <source>
        <dbReference type="ARBA" id="ARBA00022801"/>
    </source>
</evidence>
<dbReference type="InterPro" id="IPR011545">
    <property type="entry name" value="DEAD/DEAH_box_helicase_dom"/>
</dbReference>
<reference evidence="9" key="1">
    <citation type="journal article" date="2011" name="Genome Res.">
        <title>Phylogeny-wide analysis of social amoeba genomes highlights ancient origins for complex intercellular communication.</title>
        <authorList>
            <person name="Heidel A.J."/>
            <person name="Lawal H.M."/>
            <person name="Felder M."/>
            <person name="Schilde C."/>
            <person name="Helps N.R."/>
            <person name="Tunggal B."/>
            <person name="Rivero F."/>
            <person name="John U."/>
            <person name="Schleicher M."/>
            <person name="Eichinger L."/>
            <person name="Platzer M."/>
            <person name="Noegel A.A."/>
            <person name="Schaap P."/>
            <person name="Gloeckner G."/>
        </authorList>
    </citation>
    <scope>NUCLEOTIDE SEQUENCE [LARGE SCALE GENOMIC DNA]</scope>
    <source>
        <strain evidence="9">SH3</strain>
    </source>
</reference>
<feature type="compositionally biased region" description="Low complexity" evidence="5">
    <location>
        <begin position="60"/>
        <end position="118"/>
    </location>
</feature>
<dbReference type="InterPro" id="IPR014001">
    <property type="entry name" value="Helicase_ATP-bd"/>
</dbReference>
<dbReference type="OrthoDB" id="19695at2759"/>
<dbReference type="InterPro" id="IPR050079">
    <property type="entry name" value="DEAD_box_RNA_helicase"/>
</dbReference>
<name>F4QED7_CACFS</name>
<feature type="domain" description="Helicase C-terminal" evidence="7">
    <location>
        <begin position="492"/>
        <end position="656"/>
    </location>
</feature>
<evidence type="ECO:0000256" key="5">
    <source>
        <dbReference type="SAM" id="MobiDB-lite"/>
    </source>
</evidence>
<dbReference type="SMART" id="SM00487">
    <property type="entry name" value="DEXDc"/>
    <property type="match status" value="1"/>
</dbReference>
<feature type="compositionally biased region" description="Acidic residues" evidence="5">
    <location>
        <begin position="793"/>
        <end position="803"/>
    </location>
</feature>
<evidence type="ECO:0000256" key="1">
    <source>
        <dbReference type="ARBA" id="ARBA00022741"/>
    </source>
</evidence>
<dbReference type="Proteomes" id="UP000007797">
    <property type="component" value="Unassembled WGS sequence"/>
</dbReference>
<evidence type="ECO:0000256" key="3">
    <source>
        <dbReference type="ARBA" id="ARBA00022806"/>
    </source>
</evidence>
<dbReference type="Pfam" id="PF00271">
    <property type="entry name" value="Helicase_C"/>
    <property type="match status" value="1"/>
</dbReference>
<evidence type="ECO:0000313" key="9">
    <source>
        <dbReference type="Proteomes" id="UP000007797"/>
    </source>
</evidence>
<dbReference type="PANTHER" id="PTHR47959">
    <property type="entry name" value="ATP-DEPENDENT RNA HELICASE RHLE-RELATED"/>
    <property type="match status" value="1"/>
</dbReference>
<proteinExistence type="predicted"/>
<dbReference type="SMART" id="SM00490">
    <property type="entry name" value="HELICc"/>
    <property type="match status" value="1"/>
</dbReference>
<dbReference type="CDD" id="cd18787">
    <property type="entry name" value="SF2_C_DEAD"/>
    <property type="match status" value="1"/>
</dbReference>
<feature type="compositionally biased region" description="Basic residues" evidence="5">
    <location>
        <begin position="21"/>
        <end position="31"/>
    </location>
</feature>
<gene>
    <name evidence="8" type="primary">ddx5</name>
    <name evidence="8" type="ORF">DFA_11847</name>
</gene>
<feature type="compositionally biased region" description="Low complexity" evidence="5">
    <location>
        <begin position="150"/>
        <end position="162"/>
    </location>
</feature>
<dbReference type="STRING" id="1054147.F4QED7"/>
<dbReference type="EMBL" id="GL883029">
    <property type="protein sequence ID" value="EGG14084.1"/>
    <property type="molecule type" value="Genomic_DNA"/>
</dbReference>
<evidence type="ECO:0000256" key="4">
    <source>
        <dbReference type="ARBA" id="ARBA00022840"/>
    </source>
</evidence>
<keyword evidence="4" id="KW-0067">ATP-binding</keyword>
<feature type="compositionally biased region" description="Low complexity" evidence="5">
    <location>
        <begin position="779"/>
        <end position="792"/>
    </location>
</feature>
<accession>F4QED7</accession>
<evidence type="ECO:0000313" key="8">
    <source>
        <dbReference type="EMBL" id="EGG14084.1"/>
    </source>
</evidence>
<dbReference type="CDD" id="cd00268">
    <property type="entry name" value="DEADc"/>
    <property type="match status" value="1"/>
</dbReference>
<evidence type="ECO:0000259" key="7">
    <source>
        <dbReference type="PROSITE" id="PS51194"/>
    </source>
</evidence>